<dbReference type="EMBL" id="HG739204">
    <property type="protein sequence ID" value="CDP16288.1"/>
    <property type="molecule type" value="Genomic_DNA"/>
</dbReference>
<gene>
    <name evidence="1" type="ORF">GSCOC_T00018065001</name>
</gene>
<name>A0A068V8Q4_COFCA</name>
<dbReference type="Gramene" id="CDP16288">
    <property type="protein sequence ID" value="CDP16288"/>
    <property type="gene ID" value="GSCOC_T00018065001"/>
</dbReference>
<reference evidence="2" key="1">
    <citation type="journal article" date="2014" name="Science">
        <title>The coffee genome provides insight into the convergent evolution of caffeine biosynthesis.</title>
        <authorList>
            <person name="Denoeud F."/>
            <person name="Carretero-Paulet L."/>
            <person name="Dereeper A."/>
            <person name="Droc G."/>
            <person name="Guyot R."/>
            <person name="Pietrella M."/>
            <person name="Zheng C."/>
            <person name="Alberti A."/>
            <person name="Anthony F."/>
            <person name="Aprea G."/>
            <person name="Aury J.M."/>
            <person name="Bento P."/>
            <person name="Bernard M."/>
            <person name="Bocs S."/>
            <person name="Campa C."/>
            <person name="Cenci A."/>
            <person name="Combes M.C."/>
            <person name="Crouzillat D."/>
            <person name="Da Silva C."/>
            <person name="Daddiego L."/>
            <person name="De Bellis F."/>
            <person name="Dussert S."/>
            <person name="Garsmeur O."/>
            <person name="Gayraud T."/>
            <person name="Guignon V."/>
            <person name="Jahn K."/>
            <person name="Jamilloux V."/>
            <person name="Joet T."/>
            <person name="Labadie K."/>
            <person name="Lan T."/>
            <person name="Leclercq J."/>
            <person name="Lepelley M."/>
            <person name="Leroy T."/>
            <person name="Li L.T."/>
            <person name="Librado P."/>
            <person name="Lopez L."/>
            <person name="Munoz A."/>
            <person name="Noel B."/>
            <person name="Pallavicini A."/>
            <person name="Perrotta G."/>
            <person name="Poncet V."/>
            <person name="Pot D."/>
            <person name="Priyono X."/>
            <person name="Rigoreau M."/>
            <person name="Rouard M."/>
            <person name="Rozas J."/>
            <person name="Tranchant-Dubreuil C."/>
            <person name="VanBuren R."/>
            <person name="Zhang Q."/>
            <person name="Andrade A.C."/>
            <person name="Argout X."/>
            <person name="Bertrand B."/>
            <person name="de Kochko A."/>
            <person name="Graziosi G."/>
            <person name="Henry R.J."/>
            <person name="Jayarama X."/>
            <person name="Ming R."/>
            <person name="Nagai C."/>
            <person name="Rounsley S."/>
            <person name="Sankoff D."/>
            <person name="Giuliano G."/>
            <person name="Albert V.A."/>
            <person name="Wincker P."/>
            <person name="Lashermes P."/>
        </authorList>
    </citation>
    <scope>NUCLEOTIDE SEQUENCE [LARGE SCALE GENOMIC DNA]</scope>
    <source>
        <strain evidence="2">cv. DH200-94</strain>
    </source>
</reference>
<organism evidence="1 2">
    <name type="scientific">Coffea canephora</name>
    <name type="common">Robusta coffee</name>
    <dbReference type="NCBI Taxonomy" id="49390"/>
    <lineage>
        <taxon>Eukaryota</taxon>
        <taxon>Viridiplantae</taxon>
        <taxon>Streptophyta</taxon>
        <taxon>Embryophyta</taxon>
        <taxon>Tracheophyta</taxon>
        <taxon>Spermatophyta</taxon>
        <taxon>Magnoliopsida</taxon>
        <taxon>eudicotyledons</taxon>
        <taxon>Gunneridae</taxon>
        <taxon>Pentapetalae</taxon>
        <taxon>asterids</taxon>
        <taxon>lamiids</taxon>
        <taxon>Gentianales</taxon>
        <taxon>Rubiaceae</taxon>
        <taxon>Ixoroideae</taxon>
        <taxon>Gardenieae complex</taxon>
        <taxon>Bertiereae - Coffeeae clade</taxon>
        <taxon>Coffeeae</taxon>
        <taxon>Coffea</taxon>
    </lineage>
</organism>
<dbReference type="AlphaFoldDB" id="A0A068V8Q4"/>
<protein>
    <submittedName>
        <fullName evidence="1">Uncharacterized protein</fullName>
    </submittedName>
</protein>
<sequence>MRTALCGRKTVEERNKKLQLLVPSNRRRIEAPLERNFSQDILAATTLYPCIGSKFRIFDLFMGLSSLFIKHDGFTW</sequence>
<evidence type="ECO:0000313" key="2">
    <source>
        <dbReference type="Proteomes" id="UP000295252"/>
    </source>
</evidence>
<proteinExistence type="predicted"/>
<evidence type="ECO:0000313" key="1">
    <source>
        <dbReference type="EMBL" id="CDP16288.1"/>
    </source>
</evidence>
<accession>A0A068V8Q4</accession>
<dbReference type="Proteomes" id="UP000295252">
    <property type="component" value="Chromosome III"/>
</dbReference>
<dbReference type="InParanoid" id="A0A068V8Q4"/>
<keyword evidence="2" id="KW-1185">Reference proteome</keyword>